<keyword evidence="2" id="KW-1185">Reference proteome</keyword>
<organism evidence="1 2">
    <name type="scientific">Corynebacterium choanae</name>
    <dbReference type="NCBI Taxonomy" id="1862358"/>
    <lineage>
        <taxon>Bacteria</taxon>
        <taxon>Bacillati</taxon>
        <taxon>Actinomycetota</taxon>
        <taxon>Actinomycetes</taxon>
        <taxon>Mycobacteriales</taxon>
        <taxon>Corynebacteriaceae</taxon>
        <taxon>Corynebacterium</taxon>
    </lineage>
</organism>
<proteinExistence type="predicted"/>
<protein>
    <submittedName>
        <fullName evidence="1">Uncharacterized protein</fullName>
    </submittedName>
</protein>
<dbReference type="KEGG" id="ccho:CCHOA_08685"/>
<dbReference type="Proteomes" id="UP000269019">
    <property type="component" value="Chromosome"/>
</dbReference>
<dbReference type="EMBL" id="CP033896">
    <property type="protein sequence ID" value="AZA14126.1"/>
    <property type="molecule type" value="Genomic_DNA"/>
</dbReference>
<reference evidence="1 2" key="1">
    <citation type="submission" date="2018-11" db="EMBL/GenBank/DDBJ databases">
        <authorList>
            <person name="Kleinhagauer T."/>
            <person name="Glaeser S.P."/>
            <person name="Spergser J."/>
            <person name="Ruckert C."/>
            <person name="Kaempfer P."/>
            <person name="Busse H.-J."/>
        </authorList>
    </citation>
    <scope>NUCLEOTIDE SEQUENCE [LARGE SCALE GENOMIC DNA]</scope>
    <source>
        <strain evidence="1 2">200CH</strain>
    </source>
</reference>
<sequence>MTWGLFPHCGEAKVLMKPAKPPGSTAASPPLTTVRIVYTHLTLGQA</sequence>
<evidence type="ECO:0000313" key="1">
    <source>
        <dbReference type="EMBL" id="AZA14126.1"/>
    </source>
</evidence>
<evidence type="ECO:0000313" key="2">
    <source>
        <dbReference type="Proteomes" id="UP000269019"/>
    </source>
</evidence>
<name>A0A3G6J816_9CORY</name>
<gene>
    <name evidence="1" type="ORF">CCHOA_08685</name>
</gene>
<accession>A0A3G6J816</accession>
<dbReference type="AlphaFoldDB" id="A0A3G6J816"/>